<evidence type="ECO:0000313" key="2">
    <source>
        <dbReference type="EMBL" id="CAH0551419.1"/>
    </source>
</evidence>
<feature type="compositionally biased region" description="Polar residues" evidence="1">
    <location>
        <begin position="562"/>
        <end position="575"/>
    </location>
</feature>
<evidence type="ECO:0000313" key="3">
    <source>
        <dbReference type="Proteomes" id="UP001154078"/>
    </source>
</evidence>
<feature type="compositionally biased region" description="Polar residues" evidence="1">
    <location>
        <begin position="404"/>
        <end position="418"/>
    </location>
</feature>
<feature type="region of interest" description="Disordered" evidence="1">
    <location>
        <begin position="559"/>
        <end position="589"/>
    </location>
</feature>
<feature type="region of interest" description="Disordered" evidence="1">
    <location>
        <begin position="923"/>
        <end position="942"/>
    </location>
</feature>
<feature type="region of interest" description="Disordered" evidence="1">
    <location>
        <begin position="287"/>
        <end position="431"/>
    </location>
</feature>
<feature type="compositionally biased region" description="Polar residues" evidence="1">
    <location>
        <begin position="372"/>
        <end position="395"/>
    </location>
</feature>
<evidence type="ECO:0000256" key="1">
    <source>
        <dbReference type="SAM" id="MobiDB-lite"/>
    </source>
</evidence>
<gene>
    <name evidence="2" type="ORF">MELIAE_LOCUS4026</name>
</gene>
<sequence>MSSRGDTGTDSMETEVQNHSSVPKKKSGRRKKIRHTEELRIDQTLCDSDVSFKKTTRKTRINDKKAFLPKINMGFDEYSKEIEQSTSSEPEKVVKKRGRKKKRGSKDKENMQPLKTSETDSETDKSKVESVKNRRHDRRGRSRKAISSPEFANNEIKTVFVDEECSNKEKSKNSPTSLKNPPCSNLQEETLKTKTPVRRSLSSKHRSQSILKKRRSRSLENYSTPPITRKSVRFHSTQPKKVRRETYDKVNEESLNENKEENISIISISSSPETIDIRTPGEVKRKISNRNATPAAKRSSSFKIKESTESPNENRRSIRNNKNAVQLFTNEDKKTLQTPGKLERSSTFTIEDSPKVKKTPNKKATIEGSATPGKSTRSLTFTNEDSSKPNKTPSKSMIKENKKSQTGGLARSSTFTNEDSPKGKKTAIEKKHKFTRSLAFSQEDSPIVKKTTIEEKPMLTRSSTFTNEDSPKVKKSPNKENITFSTFTQEILPKVNTRRTWNLEKPGPSKIEEKEEDSTIIKKTKRRTWNKEHAVVIINEAVIKTPEKSRSLIVANGKTPKKSITTTPGKPTRSSLLKKYSPKTKKTPRKSIITGANLVTQGKTTTIENPTRSSFLNYSSIIDKSPILKKPTRVEENLRKSVSFTLESKNVPSLGERKSASFTVLYSEEPRRQSSSFTIASGEMEMEENLPTGRNAKLENLPGQSKRSRAKETRKSSSFTVTKKELENLAGPSKRSSSFTVTKDDNSIISESILMGFTMTPGDNLNLSLDESIKLFGGRLEKAKSPQKVLEEAGKALNVSKHVTPFLKRLKAKIQTPPSGTSTPKDKKEKFFKKTLEKRFLENEMSVNNVSKNVSSDSNKKILRTKIPNFALIHQRALNKVEDIKQMQERKNERAKMLLSGQKPTLGVAVSPMNKKSKKMLEFSSGTSGEQPEYNGTPKAGRKNVANMSKIKNSTIVSKIKNDPHIKKPVNLKSQIPVRPAQGQNTSAKQATRFGFRTDQNITKQDQVKAIITKSRPIRSSMEQRRKVLTGVRSNRRFELLMAMRNKKK</sequence>
<dbReference type="EMBL" id="OV121133">
    <property type="protein sequence ID" value="CAH0551419.1"/>
    <property type="molecule type" value="Genomic_DNA"/>
</dbReference>
<feature type="compositionally biased region" description="Basic and acidic residues" evidence="1">
    <location>
        <begin position="122"/>
        <end position="132"/>
    </location>
</feature>
<dbReference type="AlphaFoldDB" id="A0A9P0AVQ9"/>
<feature type="compositionally biased region" description="Basic residues" evidence="1">
    <location>
        <begin position="580"/>
        <end position="589"/>
    </location>
</feature>
<organism evidence="2 3">
    <name type="scientific">Brassicogethes aeneus</name>
    <name type="common">Rape pollen beetle</name>
    <name type="synonym">Meligethes aeneus</name>
    <dbReference type="NCBI Taxonomy" id="1431903"/>
    <lineage>
        <taxon>Eukaryota</taxon>
        <taxon>Metazoa</taxon>
        <taxon>Ecdysozoa</taxon>
        <taxon>Arthropoda</taxon>
        <taxon>Hexapoda</taxon>
        <taxon>Insecta</taxon>
        <taxon>Pterygota</taxon>
        <taxon>Neoptera</taxon>
        <taxon>Endopterygota</taxon>
        <taxon>Coleoptera</taxon>
        <taxon>Polyphaga</taxon>
        <taxon>Cucujiformia</taxon>
        <taxon>Nitidulidae</taxon>
        <taxon>Meligethinae</taxon>
        <taxon>Brassicogethes</taxon>
    </lineage>
</organism>
<feature type="compositionally biased region" description="Basic residues" evidence="1">
    <location>
        <begin position="195"/>
        <end position="216"/>
    </location>
</feature>
<feature type="compositionally biased region" description="Polar residues" evidence="1">
    <location>
        <begin position="320"/>
        <end position="329"/>
    </location>
</feature>
<feature type="region of interest" description="Disordered" evidence="1">
    <location>
        <begin position="1"/>
        <end position="249"/>
    </location>
</feature>
<feature type="compositionally biased region" description="Basic residues" evidence="1">
    <location>
        <begin position="94"/>
        <end position="105"/>
    </location>
</feature>
<feature type="compositionally biased region" description="Basic residues" evidence="1">
    <location>
        <begin position="22"/>
        <end position="34"/>
    </location>
</feature>
<dbReference type="OrthoDB" id="6614499at2759"/>
<feature type="compositionally biased region" description="Basic residues" evidence="1">
    <location>
        <begin position="133"/>
        <end position="144"/>
    </location>
</feature>
<dbReference type="Proteomes" id="UP001154078">
    <property type="component" value="Chromosome 2"/>
</dbReference>
<proteinExistence type="predicted"/>
<feature type="region of interest" description="Disordered" evidence="1">
    <location>
        <begin position="453"/>
        <end position="479"/>
    </location>
</feature>
<feature type="compositionally biased region" description="Basic and acidic residues" evidence="1">
    <location>
        <begin position="303"/>
        <end position="316"/>
    </location>
</feature>
<feature type="region of interest" description="Disordered" evidence="1">
    <location>
        <begin position="673"/>
        <end position="740"/>
    </location>
</feature>
<feature type="compositionally biased region" description="Polar residues" evidence="1">
    <location>
        <begin position="1"/>
        <end position="21"/>
    </location>
</feature>
<feature type="compositionally biased region" description="Basic residues" evidence="1">
    <location>
        <begin position="230"/>
        <end position="243"/>
    </location>
</feature>
<reference evidence="2" key="1">
    <citation type="submission" date="2021-12" db="EMBL/GenBank/DDBJ databases">
        <authorList>
            <person name="King R."/>
        </authorList>
    </citation>
    <scope>NUCLEOTIDE SEQUENCE</scope>
</reference>
<feature type="compositionally biased region" description="Basic and acidic residues" evidence="1">
    <location>
        <begin position="77"/>
        <end position="93"/>
    </location>
</feature>
<keyword evidence="3" id="KW-1185">Reference proteome</keyword>
<protein>
    <submittedName>
        <fullName evidence="2">Uncharacterized protein</fullName>
    </submittedName>
</protein>
<feature type="compositionally biased region" description="Polar residues" evidence="1">
    <location>
        <begin position="173"/>
        <end position="188"/>
    </location>
</feature>
<name>A0A9P0AVQ9_BRAAE</name>
<accession>A0A9P0AVQ9</accession>
<feature type="compositionally biased region" description="Basic and acidic residues" evidence="1">
    <location>
        <begin position="419"/>
        <end position="429"/>
    </location>
</feature>